<evidence type="ECO:0000256" key="1">
    <source>
        <dbReference type="ARBA" id="ARBA00004651"/>
    </source>
</evidence>
<dbReference type="GO" id="GO:0015171">
    <property type="term" value="F:amino acid transmembrane transporter activity"/>
    <property type="evidence" value="ECO:0007669"/>
    <property type="project" value="TreeGrafter"/>
</dbReference>
<dbReference type="GO" id="GO:0005886">
    <property type="term" value="C:plasma membrane"/>
    <property type="evidence" value="ECO:0007669"/>
    <property type="project" value="UniProtKB-SubCell"/>
</dbReference>
<dbReference type="PANTHER" id="PTHR30086:SF20">
    <property type="entry name" value="ARGININE EXPORTER PROTEIN ARGO-RELATED"/>
    <property type="match status" value="1"/>
</dbReference>
<comment type="caution">
    <text evidence="7">The sequence shown here is derived from an EMBL/GenBank/DDBJ whole genome shotgun (WGS) entry which is preliminary data.</text>
</comment>
<keyword evidence="5 6" id="KW-0472">Membrane</keyword>
<feature type="transmembrane region" description="Helical" evidence="6">
    <location>
        <begin position="144"/>
        <end position="167"/>
    </location>
</feature>
<proteinExistence type="predicted"/>
<name>A0A7W3PKZ9_9MICO</name>
<dbReference type="RefSeq" id="WP_167048202.1">
    <property type="nucleotide sequence ID" value="NZ_JAAOZB010000002.1"/>
</dbReference>
<evidence type="ECO:0000256" key="2">
    <source>
        <dbReference type="ARBA" id="ARBA00022475"/>
    </source>
</evidence>
<accession>A0A7W3PKZ9</accession>
<evidence type="ECO:0000256" key="6">
    <source>
        <dbReference type="SAM" id="Phobius"/>
    </source>
</evidence>
<feature type="transmembrane region" description="Helical" evidence="6">
    <location>
        <begin position="104"/>
        <end position="124"/>
    </location>
</feature>
<feature type="transmembrane region" description="Helical" evidence="6">
    <location>
        <begin position="68"/>
        <end position="92"/>
    </location>
</feature>
<feature type="transmembrane region" description="Helical" evidence="6">
    <location>
        <begin position="179"/>
        <end position="202"/>
    </location>
</feature>
<organism evidence="7 8">
    <name type="scientific">Microbacterium halimionae</name>
    <dbReference type="NCBI Taxonomy" id="1526413"/>
    <lineage>
        <taxon>Bacteria</taxon>
        <taxon>Bacillati</taxon>
        <taxon>Actinomycetota</taxon>
        <taxon>Actinomycetes</taxon>
        <taxon>Micrococcales</taxon>
        <taxon>Microbacteriaceae</taxon>
        <taxon>Microbacterium</taxon>
    </lineage>
</organism>
<dbReference type="Pfam" id="PF01810">
    <property type="entry name" value="LysE"/>
    <property type="match status" value="1"/>
</dbReference>
<feature type="transmembrane region" description="Helical" evidence="6">
    <location>
        <begin position="38"/>
        <end position="62"/>
    </location>
</feature>
<keyword evidence="3 6" id="KW-0812">Transmembrane</keyword>
<keyword evidence="8" id="KW-1185">Reference proteome</keyword>
<evidence type="ECO:0000313" key="8">
    <source>
        <dbReference type="Proteomes" id="UP000526083"/>
    </source>
</evidence>
<dbReference type="EMBL" id="JACGWY010000001">
    <property type="protein sequence ID" value="MBA8815397.1"/>
    <property type="molecule type" value="Genomic_DNA"/>
</dbReference>
<keyword evidence="4 6" id="KW-1133">Transmembrane helix</keyword>
<keyword evidence="2" id="KW-1003">Cell membrane</keyword>
<reference evidence="7 8" key="1">
    <citation type="submission" date="2020-07" db="EMBL/GenBank/DDBJ databases">
        <title>Sequencing the genomes of 1000 actinobacteria strains.</title>
        <authorList>
            <person name="Klenk H.-P."/>
        </authorList>
    </citation>
    <scope>NUCLEOTIDE SEQUENCE [LARGE SCALE GENOMIC DNA]</scope>
    <source>
        <strain evidence="7 8">DSM 27576</strain>
    </source>
</reference>
<comment type="subcellular location">
    <subcellularLocation>
        <location evidence="1">Cell membrane</location>
        <topology evidence="1">Multi-pass membrane protein</topology>
    </subcellularLocation>
</comment>
<evidence type="ECO:0000256" key="4">
    <source>
        <dbReference type="ARBA" id="ARBA00022989"/>
    </source>
</evidence>
<dbReference type="PANTHER" id="PTHR30086">
    <property type="entry name" value="ARGININE EXPORTER PROTEIN ARGO"/>
    <property type="match status" value="1"/>
</dbReference>
<evidence type="ECO:0000256" key="3">
    <source>
        <dbReference type="ARBA" id="ARBA00022692"/>
    </source>
</evidence>
<gene>
    <name evidence="7" type="ORF">FHX48_000449</name>
</gene>
<dbReference type="Proteomes" id="UP000526083">
    <property type="component" value="Unassembled WGS sequence"/>
</dbReference>
<feature type="transmembrane region" description="Helical" evidence="6">
    <location>
        <begin position="6"/>
        <end position="26"/>
    </location>
</feature>
<sequence>MWVSLVAGLGVGLSLIAAIGAQNLFVIRQGVRRNHVGLVVMICTLSDVALIAAGIGGVATIIQGAPWIIVVARWGGGIFLISYGAIAGVRAVKGSAQSFEMSSATATVASRSAVAGTALALTWLNPHVYLDTVLLLGSVANTKSAPWFFGIGAGIASLVWFSALGFGSRYLARWLRTPLMWRIVDAIVTIIMIAFGVSLIAAH</sequence>
<evidence type="ECO:0000313" key="7">
    <source>
        <dbReference type="EMBL" id="MBA8815397.1"/>
    </source>
</evidence>
<dbReference type="InterPro" id="IPR001123">
    <property type="entry name" value="LeuE-type"/>
</dbReference>
<dbReference type="AlphaFoldDB" id="A0A7W3PKZ9"/>
<evidence type="ECO:0000256" key="5">
    <source>
        <dbReference type="ARBA" id="ARBA00023136"/>
    </source>
</evidence>
<protein>
    <submittedName>
        <fullName evidence="7">L-lysine exporter family protein LysE/ArgO</fullName>
    </submittedName>
</protein>